<dbReference type="SMART" id="SM00382">
    <property type="entry name" value="AAA"/>
    <property type="match status" value="1"/>
</dbReference>
<evidence type="ECO:0000256" key="5">
    <source>
        <dbReference type="ARBA" id="ARBA00022840"/>
    </source>
</evidence>
<evidence type="ECO:0000256" key="2">
    <source>
        <dbReference type="ARBA" id="ARBA00022448"/>
    </source>
</evidence>
<dbReference type="GO" id="GO:0005524">
    <property type="term" value="F:ATP binding"/>
    <property type="evidence" value="ECO:0007669"/>
    <property type="project" value="UniProtKB-KW"/>
</dbReference>
<dbReference type="Pfam" id="PF00005">
    <property type="entry name" value="ABC_tran"/>
    <property type="match status" value="1"/>
</dbReference>
<feature type="domain" description="ABC transporter" evidence="7">
    <location>
        <begin position="5"/>
        <end position="252"/>
    </location>
</feature>
<accession>A0A109RDL1</accession>
<evidence type="ECO:0000313" key="8">
    <source>
        <dbReference type="EMBL" id="AMB94766.1"/>
    </source>
</evidence>
<dbReference type="PROSITE" id="PS00211">
    <property type="entry name" value="ABC_TRANSPORTER_1"/>
    <property type="match status" value="1"/>
</dbReference>
<evidence type="ECO:0000256" key="4">
    <source>
        <dbReference type="ARBA" id="ARBA00022741"/>
    </source>
</evidence>
<evidence type="ECO:0000256" key="6">
    <source>
        <dbReference type="ARBA" id="ARBA00023136"/>
    </source>
</evidence>
<name>A0A109RDL1_9LACT</name>
<evidence type="ECO:0000256" key="3">
    <source>
        <dbReference type="ARBA" id="ARBA00022475"/>
    </source>
</evidence>
<reference evidence="8 10" key="1">
    <citation type="journal article" date="2016" name="Genome Announc.">
        <title>Complete Genome Sequences of Aerococcus christensenii CCUG 28831T, Aerococcus sanguinicola CCUG 43001T, Aerococcus urinae CCUG 36881T, Aerococcus urinaeequi CCUG 28094T, Aerococcus urinaehominis CCUG 42038 BT, and Aerococcus viridans CCUG 4311T.</title>
        <authorList>
            <person name="Carkaci D."/>
            <person name="Dargis R."/>
            <person name="Nielsen X.C."/>
            <person name="Skovgaard O."/>
            <person name="Fuursted K."/>
            <person name="Christensen J.J."/>
        </authorList>
    </citation>
    <scope>NUCLEOTIDE SEQUENCE [LARGE SCALE GENOMIC DNA]</scope>
    <source>
        <strain evidence="8 10">CCUG43001</strain>
    </source>
</reference>
<dbReference type="InterPro" id="IPR003593">
    <property type="entry name" value="AAA+_ATPase"/>
</dbReference>
<dbReference type="Proteomes" id="UP000234239">
    <property type="component" value="Unassembled WGS sequence"/>
</dbReference>
<protein>
    <submittedName>
        <fullName evidence="8">ABC transporter ATP-binding protein</fullName>
    </submittedName>
</protein>
<dbReference type="OrthoDB" id="9776369at2"/>
<keyword evidence="5 8" id="KW-0067">ATP-binding</keyword>
<keyword evidence="2" id="KW-0813">Transport</keyword>
<dbReference type="PANTHER" id="PTHR42788">
    <property type="entry name" value="TAURINE IMPORT ATP-BINDING PROTEIN-RELATED"/>
    <property type="match status" value="1"/>
</dbReference>
<organism evidence="8 10">
    <name type="scientific">Aerococcus sanguinicola</name>
    <dbReference type="NCBI Taxonomy" id="119206"/>
    <lineage>
        <taxon>Bacteria</taxon>
        <taxon>Bacillati</taxon>
        <taxon>Bacillota</taxon>
        <taxon>Bacilli</taxon>
        <taxon>Lactobacillales</taxon>
        <taxon>Aerococcaceae</taxon>
        <taxon>Aerococcus</taxon>
    </lineage>
</organism>
<keyword evidence="6" id="KW-0472">Membrane</keyword>
<proteinExistence type="predicted"/>
<dbReference type="PANTHER" id="PTHR42788:SF7">
    <property type="entry name" value="NITRATE ABC TRANSPORTER ATP-BINDING PROTEIN"/>
    <property type="match status" value="1"/>
</dbReference>
<reference evidence="10" key="2">
    <citation type="submission" date="2016-01" db="EMBL/GenBank/DDBJ databases">
        <title>Six Aerococcus type strain genome sequencing and assembly using PacBio and Illumina Hiseq.</title>
        <authorList>
            <person name="Carkaci D."/>
            <person name="Dargis R."/>
            <person name="Nielsen X.C."/>
            <person name="Skovgaard O."/>
            <person name="Fuursted K."/>
            <person name="Christensen J.J."/>
        </authorList>
    </citation>
    <scope>NUCLEOTIDE SEQUENCE [LARGE SCALE GENOMIC DNA]</scope>
    <source>
        <strain evidence="10">CCUG43001</strain>
    </source>
</reference>
<keyword evidence="4" id="KW-0547">Nucleotide-binding</keyword>
<dbReference type="InterPro" id="IPR003439">
    <property type="entry name" value="ABC_transporter-like_ATP-bd"/>
</dbReference>
<reference evidence="9 11" key="3">
    <citation type="submission" date="2017-12" db="EMBL/GenBank/DDBJ databases">
        <title>Phylogenetic diversity of female urinary microbiome.</title>
        <authorList>
            <person name="Thomas-White K."/>
            <person name="Wolfe A.J."/>
        </authorList>
    </citation>
    <scope>NUCLEOTIDE SEQUENCE [LARGE SCALE GENOMIC DNA]</scope>
    <source>
        <strain evidence="9 11">UMB0139</strain>
    </source>
</reference>
<dbReference type="Gene3D" id="3.40.50.300">
    <property type="entry name" value="P-loop containing nucleotide triphosphate hydrolases"/>
    <property type="match status" value="1"/>
</dbReference>
<dbReference type="Proteomes" id="UP000069912">
    <property type="component" value="Chromosome"/>
</dbReference>
<gene>
    <name evidence="8" type="ORF">AWM72_08350</name>
    <name evidence="9" type="ORF">CYJ28_01405</name>
</gene>
<dbReference type="AlphaFoldDB" id="A0A109RDL1"/>
<dbReference type="GO" id="GO:0016887">
    <property type="term" value="F:ATP hydrolysis activity"/>
    <property type="evidence" value="ECO:0007669"/>
    <property type="project" value="InterPro"/>
</dbReference>
<comment type="subcellular location">
    <subcellularLocation>
        <location evidence="1">Cell membrane</location>
        <topology evidence="1">Peripheral membrane protein</topology>
    </subcellularLocation>
</comment>
<dbReference type="InterPro" id="IPR017871">
    <property type="entry name" value="ABC_transporter-like_CS"/>
</dbReference>
<dbReference type="InterPro" id="IPR050166">
    <property type="entry name" value="ABC_transporter_ATP-bind"/>
</dbReference>
<sequence length="268" mass="29780">MTNLLELDQINKVFNPGSINENHVTKDLSLAIHDHDFISVIGSNGAGKSTLLNLIAGTIPVSSGRIRLRGEDITDRPAYKRAAGISRVFQDPQMGTARNLTIEENLAIAYKRGKRRGFGRSVTEDMRQLFRDQLSRVDLGLEDRLNTAASNLSGGQRQVLTLIMAILETPELLLLDEHTAALDPRTSEMVMGLTQLLIEENHLTSLMITHDMNDALAYGNRLIMLHDGRIVVDVKGEDKAKLSVEDLMELFKENVGNQLRDDDLLLKA</sequence>
<evidence type="ECO:0000313" key="11">
    <source>
        <dbReference type="Proteomes" id="UP000234239"/>
    </source>
</evidence>
<dbReference type="GeneID" id="92904077"/>
<dbReference type="RefSeq" id="WP_067976176.1">
    <property type="nucleotide sequence ID" value="NZ_CAJHKM010000002.1"/>
</dbReference>
<keyword evidence="10" id="KW-1185">Reference proteome</keyword>
<dbReference type="GO" id="GO:0005886">
    <property type="term" value="C:plasma membrane"/>
    <property type="evidence" value="ECO:0007669"/>
    <property type="project" value="UniProtKB-SubCell"/>
</dbReference>
<evidence type="ECO:0000313" key="10">
    <source>
        <dbReference type="Proteomes" id="UP000069912"/>
    </source>
</evidence>
<dbReference type="KEGG" id="asan:AWM72_08350"/>
<dbReference type="EMBL" id="CP014160">
    <property type="protein sequence ID" value="AMB94766.1"/>
    <property type="molecule type" value="Genomic_DNA"/>
</dbReference>
<dbReference type="SUPFAM" id="SSF52540">
    <property type="entry name" value="P-loop containing nucleoside triphosphate hydrolases"/>
    <property type="match status" value="1"/>
</dbReference>
<keyword evidence="3" id="KW-1003">Cell membrane</keyword>
<evidence type="ECO:0000313" key="9">
    <source>
        <dbReference type="EMBL" id="PKZ23233.1"/>
    </source>
</evidence>
<evidence type="ECO:0000256" key="1">
    <source>
        <dbReference type="ARBA" id="ARBA00004202"/>
    </source>
</evidence>
<evidence type="ECO:0000259" key="7">
    <source>
        <dbReference type="PROSITE" id="PS50893"/>
    </source>
</evidence>
<dbReference type="PROSITE" id="PS50893">
    <property type="entry name" value="ABC_TRANSPORTER_2"/>
    <property type="match status" value="1"/>
</dbReference>
<dbReference type="InterPro" id="IPR027417">
    <property type="entry name" value="P-loop_NTPase"/>
</dbReference>
<dbReference type="EMBL" id="PKGY01000001">
    <property type="protein sequence ID" value="PKZ23233.1"/>
    <property type="molecule type" value="Genomic_DNA"/>
</dbReference>